<name>A0A4Q7MQE6_9BACT</name>
<dbReference type="AlphaFoldDB" id="A0A4Q7MQE6"/>
<protein>
    <submittedName>
        <fullName evidence="1">Putative secreted protein (Por secretion system target)</fullName>
    </submittedName>
</protein>
<dbReference type="SUPFAM" id="SSF55486">
    <property type="entry name" value="Metalloproteases ('zincins'), catalytic domain"/>
    <property type="match status" value="1"/>
</dbReference>
<dbReference type="Gene3D" id="2.60.120.380">
    <property type="match status" value="1"/>
</dbReference>
<proteinExistence type="predicted"/>
<gene>
    <name evidence="1" type="ORF">EV199_2841</name>
</gene>
<dbReference type="EMBL" id="SGXA01000002">
    <property type="protein sequence ID" value="RZS70942.1"/>
    <property type="molecule type" value="Genomic_DNA"/>
</dbReference>
<organism evidence="1 2">
    <name type="scientific">Pseudobacter ginsenosidimutans</name>
    <dbReference type="NCBI Taxonomy" id="661488"/>
    <lineage>
        <taxon>Bacteria</taxon>
        <taxon>Pseudomonadati</taxon>
        <taxon>Bacteroidota</taxon>
        <taxon>Chitinophagia</taxon>
        <taxon>Chitinophagales</taxon>
        <taxon>Chitinophagaceae</taxon>
        <taxon>Pseudobacter</taxon>
    </lineage>
</organism>
<comment type="caution">
    <text evidence="1">The sequence shown here is derived from an EMBL/GenBank/DDBJ whole genome shotgun (WGS) entry which is preliminary data.</text>
</comment>
<reference evidence="1 2" key="1">
    <citation type="submission" date="2019-02" db="EMBL/GenBank/DDBJ databases">
        <title>Genomic Encyclopedia of Type Strains, Phase IV (KMG-IV): sequencing the most valuable type-strain genomes for metagenomic binning, comparative biology and taxonomic classification.</title>
        <authorList>
            <person name="Goeker M."/>
        </authorList>
    </citation>
    <scope>NUCLEOTIDE SEQUENCE [LARGE SCALE GENOMIC DNA]</scope>
    <source>
        <strain evidence="1 2">DSM 18116</strain>
    </source>
</reference>
<dbReference type="RefSeq" id="WP_130541487.1">
    <property type="nucleotide sequence ID" value="NZ_CP042431.1"/>
</dbReference>
<dbReference type="OrthoDB" id="954626at2"/>
<evidence type="ECO:0000313" key="1">
    <source>
        <dbReference type="EMBL" id="RZS70942.1"/>
    </source>
</evidence>
<evidence type="ECO:0000313" key="2">
    <source>
        <dbReference type="Proteomes" id="UP000293874"/>
    </source>
</evidence>
<keyword evidence="2" id="KW-1185">Reference proteome</keyword>
<dbReference type="Proteomes" id="UP000293874">
    <property type="component" value="Unassembled WGS sequence"/>
</dbReference>
<accession>A0A4Q7MQE6</accession>
<sequence>MKGILSVIAFLGITLHSFSQTPILNSYPQAKATVFLDFDGQSVRGTAWNWDGPIQAASSGFSPEAITEIFNRVAEDYRIFNINITTDSTVFFAAPATKRTRVIVTPTWEWYAKKVGGISYVSSMKWGDDTPAWVFSSLLGNRVQSVADCISHEAGHTLGLQHQSVWDAACVKTKEYAEGKGTGQIGWGPLMGVSYDKNLSTWHTGTNAKSCTTIQNDIEVIAKYIGLRDDEHAATLNEATPITMMGSEFAATGIINTEADRDVFSFRVHSTARFRIRANPQSIGPANEGANLDIKVSLLDNLGDTVGRYNPAELLNAGVDSILNTGNYFLVVDGVGNTNLSDYASLGYYAVTGSIAQALPVYRFHLTGRISNNQHFFNWVYDTDEPIKTINLQYSADGVHFSNLVDAGTNKKQFSWTPSSQDRLYYRAQAITVADERAYYSNVVTLQPAASEDIKLHSNLIGNAIEVTTGKVYAYQLMDATGRLLQQGKVAAGYNRIEVYGTQRGVLLLRLQAENEVHSEKLIKQ</sequence>